<dbReference type="InterPro" id="IPR037682">
    <property type="entry name" value="TonB_C"/>
</dbReference>
<comment type="similarity">
    <text evidence="2">Belongs to the TonB family.</text>
</comment>
<dbReference type="InterPro" id="IPR051045">
    <property type="entry name" value="TonB-dependent_transducer"/>
</dbReference>
<dbReference type="Pfam" id="PF03544">
    <property type="entry name" value="TonB_C"/>
    <property type="match status" value="1"/>
</dbReference>
<feature type="compositionally biased region" description="Basic and acidic residues" evidence="12">
    <location>
        <begin position="185"/>
        <end position="194"/>
    </location>
</feature>
<dbReference type="Proteomes" id="UP001501523">
    <property type="component" value="Unassembled WGS sequence"/>
</dbReference>
<evidence type="ECO:0000256" key="3">
    <source>
        <dbReference type="ARBA" id="ARBA00022362"/>
    </source>
</evidence>
<dbReference type="EMBL" id="BAAAEU010000023">
    <property type="protein sequence ID" value="GAA0718556.1"/>
    <property type="molecule type" value="Genomic_DNA"/>
</dbReference>
<feature type="compositionally biased region" description="Low complexity" evidence="12">
    <location>
        <begin position="195"/>
        <end position="255"/>
    </location>
</feature>
<comment type="caution">
    <text evidence="15">The sequence shown here is derived from an EMBL/GenBank/DDBJ whole genome shotgun (WGS) entry which is preliminary data.</text>
</comment>
<keyword evidence="11 13" id="KW-0472">Membrane</keyword>
<keyword evidence="16" id="KW-1185">Reference proteome</keyword>
<evidence type="ECO:0000256" key="6">
    <source>
        <dbReference type="ARBA" id="ARBA00022519"/>
    </source>
</evidence>
<keyword evidence="6" id="KW-0997">Cell inner membrane</keyword>
<keyword evidence="7 13" id="KW-0812">Transmembrane</keyword>
<reference evidence="16" key="1">
    <citation type="journal article" date="2019" name="Int. J. Syst. Evol. Microbiol.">
        <title>The Global Catalogue of Microorganisms (GCM) 10K type strain sequencing project: providing services to taxonomists for standard genome sequencing and annotation.</title>
        <authorList>
            <consortium name="The Broad Institute Genomics Platform"/>
            <consortium name="The Broad Institute Genome Sequencing Center for Infectious Disease"/>
            <person name="Wu L."/>
            <person name="Ma J."/>
        </authorList>
    </citation>
    <scope>NUCLEOTIDE SEQUENCE [LARGE SCALE GENOMIC DNA]</scope>
    <source>
        <strain evidence="16">JCM 15421</strain>
    </source>
</reference>
<evidence type="ECO:0000256" key="9">
    <source>
        <dbReference type="ARBA" id="ARBA00022927"/>
    </source>
</evidence>
<keyword evidence="5" id="KW-1003">Cell membrane</keyword>
<dbReference type="PANTHER" id="PTHR33446:SF8">
    <property type="entry name" value="PROTEIN TONB"/>
    <property type="match status" value="1"/>
</dbReference>
<dbReference type="InterPro" id="IPR006260">
    <property type="entry name" value="TonB/TolA_C"/>
</dbReference>
<evidence type="ECO:0000256" key="7">
    <source>
        <dbReference type="ARBA" id="ARBA00022692"/>
    </source>
</evidence>
<evidence type="ECO:0000256" key="4">
    <source>
        <dbReference type="ARBA" id="ARBA00022448"/>
    </source>
</evidence>
<evidence type="ECO:0000256" key="13">
    <source>
        <dbReference type="SAM" id="Phobius"/>
    </source>
</evidence>
<dbReference type="NCBIfam" id="TIGR01352">
    <property type="entry name" value="tonB_Cterm"/>
    <property type="match status" value="1"/>
</dbReference>
<evidence type="ECO:0000256" key="10">
    <source>
        <dbReference type="ARBA" id="ARBA00022989"/>
    </source>
</evidence>
<dbReference type="SUPFAM" id="SSF74653">
    <property type="entry name" value="TolA/TonB C-terminal domain"/>
    <property type="match status" value="1"/>
</dbReference>
<proteinExistence type="inferred from homology"/>
<keyword evidence="9" id="KW-0653">Protein transport</keyword>
<organism evidence="15 16">
    <name type="scientific">Dokdonella soli</name>
    <dbReference type="NCBI Taxonomy" id="529810"/>
    <lineage>
        <taxon>Bacteria</taxon>
        <taxon>Pseudomonadati</taxon>
        <taxon>Pseudomonadota</taxon>
        <taxon>Gammaproteobacteria</taxon>
        <taxon>Lysobacterales</taxon>
        <taxon>Rhodanobacteraceae</taxon>
        <taxon>Dokdonella</taxon>
    </lineage>
</organism>
<feature type="region of interest" description="Disordered" evidence="12">
    <location>
        <begin position="185"/>
        <end position="290"/>
    </location>
</feature>
<evidence type="ECO:0000256" key="12">
    <source>
        <dbReference type="SAM" id="MobiDB-lite"/>
    </source>
</evidence>
<evidence type="ECO:0000256" key="11">
    <source>
        <dbReference type="ARBA" id="ARBA00023136"/>
    </source>
</evidence>
<dbReference type="Gene3D" id="3.30.1150.10">
    <property type="match status" value="1"/>
</dbReference>
<accession>A0ABP3TVM2</accession>
<dbReference type="PROSITE" id="PS52015">
    <property type="entry name" value="TONB_CTD"/>
    <property type="match status" value="1"/>
</dbReference>
<dbReference type="PANTHER" id="PTHR33446">
    <property type="entry name" value="PROTEIN TONB-RELATED"/>
    <property type="match status" value="1"/>
</dbReference>
<feature type="transmembrane region" description="Helical" evidence="13">
    <location>
        <begin position="33"/>
        <end position="57"/>
    </location>
</feature>
<evidence type="ECO:0000313" key="16">
    <source>
        <dbReference type="Proteomes" id="UP001501523"/>
    </source>
</evidence>
<comment type="subcellular location">
    <subcellularLocation>
        <location evidence="1">Cell inner membrane</location>
        <topology evidence="1">Single-pass membrane protein</topology>
        <orientation evidence="1">Periplasmic side</orientation>
    </subcellularLocation>
</comment>
<keyword evidence="8" id="KW-0677">Repeat</keyword>
<keyword evidence="10 13" id="KW-1133">Transmembrane helix</keyword>
<name>A0ABP3TVM2_9GAMM</name>
<evidence type="ECO:0000256" key="8">
    <source>
        <dbReference type="ARBA" id="ARBA00022737"/>
    </source>
</evidence>
<evidence type="ECO:0000259" key="14">
    <source>
        <dbReference type="PROSITE" id="PS52015"/>
    </source>
</evidence>
<feature type="domain" description="TonB C-terminal" evidence="14">
    <location>
        <begin position="270"/>
        <end position="361"/>
    </location>
</feature>
<evidence type="ECO:0000313" key="15">
    <source>
        <dbReference type="EMBL" id="GAA0718556.1"/>
    </source>
</evidence>
<sequence>MLSSNNLGRVSTIARGGVSIDFGRASLRRMRGAVSVTQLVVAAILIALIGFVAWWFLGQSGTSITATAPSTTAAPGTTAAPAPTAAEDLTVDQLYKEARVAMGENRMVAPTGNNALEYYLRILAKQPDDTGATDALRELFPFATGSAEDQINQGNFDEANRIMGLLAKADPSNYTLTILRSKLDAKKKQNDREQQQAQQAATAAAAAAARAQAPAQAGAATPESTAAAGSTAAPAAETPGAAAPKQTVARATPTPTVAPPPAASPEQPVGETRDVRVVTPPRPSYPAAAARNRQDGWVEVEFTVAADGSVQNARVVGANPARLFDREAVRAIEQAKFEPRLDKGQAVATTMRRRIEFKLGQ</sequence>
<protein>
    <recommendedName>
        <fullName evidence="3">Protein TonB</fullName>
    </recommendedName>
</protein>
<evidence type="ECO:0000256" key="1">
    <source>
        <dbReference type="ARBA" id="ARBA00004383"/>
    </source>
</evidence>
<evidence type="ECO:0000256" key="2">
    <source>
        <dbReference type="ARBA" id="ARBA00006555"/>
    </source>
</evidence>
<keyword evidence="4" id="KW-0813">Transport</keyword>
<evidence type="ECO:0000256" key="5">
    <source>
        <dbReference type="ARBA" id="ARBA00022475"/>
    </source>
</evidence>
<gene>
    <name evidence="15" type="ORF">GCM10009105_26210</name>
</gene>